<dbReference type="OrthoDB" id="1855590at2759"/>
<dbReference type="PANTHER" id="PTHR24177">
    <property type="entry name" value="CASKIN"/>
    <property type="match status" value="1"/>
</dbReference>
<dbReference type="InterPro" id="IPR036770">
    <property type="entry name" value="Ankyrin_rpt-contain_sf"/>
</dbReference>
<dbReference type="Pfam" id="PF13962">
    <property type="entry name" value="PGG"/>
    <property type="match status" value="1"/>
</dbReference>
<keyword evidence="2" id="KW-1133">Transmembrane helix</keyword>
<dbReference type="InterPro" id="IPR002110">
    <property type="entry name" value="Ankyrin_rpt"/>
</dbReference>
<evidence type="ECO:0000259" key="3">
    <source>
        <dbReference type="Pfam" id="PF13962"/>
    </source>
</evidence>
<sequence>MAVDTQMTDLYKATLGGQKKEVIKYLNKHNKKIMGEHCPLTLLGDTVLHIAAYNNHEDLFVDLLGTSSNDLKSLRRANQLGNTVLHEVATTGSLRMADAVINKERELLEQMGMTHVDNSGELLLSQRNNSGETPLFTAAVFGQREMFNYFASKLAPANVNTHLRNYDGTTVLHVAILRESYDMAYKILQSYQHLAVARDGEGLTGLHFLASISTAFPSGSRLGVLRRFIYNCIPSDNIEPEFDSPDEGNEENPNSNLGNPRLPPNYEACMQLLAMAGSVPGKINRMIWDYFGRGCPLMKEVWVEKRKHESALRLVKALVTKDNSWQFSNPGGDPGKITTDTIALKHHSQNDDEGNAERTKIDIPLLTATRTGIIEIVKEILDRFPQAAEYINDSGQNILHIASKYRRREIFDFVTSMKLPMARLPRRIDNMGNTILHWAAWLPVKKDKEGNKVLHRQALPVRHPVQLEPGPALQLQAELRWFKHVKKVVPPHFLVHHNPLTAQELFTERHEDLLNQGKKWLKRTADSCSLVAVLFATVAFAAAYTLPGGTDQDTGLPVLLNDPIFLVFTVTDVMSLASSLTAVVMFLSILTSPFQEQDFRESLPWKLTLGFTFLFLSISTMMVTFAVTIILTIHLNQKLVMLFLYSVAYLPVTIFALLQFPLYITLAGTVKLSINILKKVVPSIKKIKHHKTQ</sequence>
<feature type="transmembrane region" description="Helical" evidence="2">
    <location>
        <begin position="528"/>
        <end position="546"/>
    </location>
</feature>
<name>A0A443NNM4_9MAGN</name>
<feature type="transmembrane region" description="Helical" evidence="2">
    <location>
        <begin position="566"/>
        <end position="590"/>
    </location>
</feature>
<evidence type="ECO:0000256" key="2">
    <source>
        <dbReference type="SAM" id="Phobius"/>
    </source>
</evidence>
<accession>A0A443NNM4</accession>
<dbReference type="STRING" id="337451.A0A443NNM4"/>
<feature type="compositionally biased region" description="Acidic residues" evidence="1">
    <location>
        <begin position="240"/>
        <end position="250"/>
    </location>
</feature>
<feature type="transmembrane region" description="Helical" evidence="2">
    <location>
        <begin position="611"/>
        <end position="633"/>
    </location>
</feature>
<feature type="transmembrane region" description="Helical" evidence="2">
    <location>
        <begin position="639"/>
        <end position="664"/>
    </location>
</feature>
<keyword evidence="2" id="KW-0812">Transmembrane</keyword>
<dbReference type="Gene3D" id="1.25.40.20">
    <property type="entry name" value="Ankyrin repeat-containing domain"/>
    <property type="match status" value="2"/>
</dbReference>
<proteinExistence type="predicted"/>
<feature type="domain" description="PGG" evidence="3">
    <location>
        <begin position="518"/>
        <end position="631"/>
    </location>
</feature>
<keyword evidence="2" id="KW-0472">Membrane</keyword>
<protein>
    <submittedName>
        <fullName evidence="4">Protein ACCELERATED CELL DEATH 6-like protein</fullName>
    </submittedName>
</protein>
<gene>
    <name evidence="4" type="ORF">CKAN_00874800</name>
</gene>
<dbReference type="Proteomes" id="UP000283530">
    <property type="component" value="Unassembled WGS sequence"/>
</dbReference>
<dbReference type="AlphaFoldDB" id="A0A443NNM4"/>
<evidence type="ECO:0000313" key="5">
    <source>
        <dbReference type="Proteomes" id="UP000283530"/>
    </source>
</evidence>
<dbReference type="Pfam" id="PF12796">
    <property type="entry name" value="Ank_2"/>
    <property type="match status" value="1"/>
</dbReference>
<evidence type="ECO:0000256" key="1">
    <source>
        <dbReference type="SAM" id="MobiDB-lite"/>
    </source>
</evidence>
<dbReference type="SMART" id="SM00248">
    <property type="entry name" value="ANK"/>
    <property type="match status" value="6"/>
</dbReference>
<evidence type="ECO:0000313" key="4">
    <source>
        <dbReference type="EMBL" id="RWR80128.1"/>
    </source>
</evidence>
<keyword evidence="5" id="KW-1185">Reference proteome</keyword>
<dbReference type="InterPro" id="IPR026961">
    <property type="entry name" value="PGG_dom"/>
</dbReference>
<dbReference type="SUPFAM" id="SSF48403">
    <property type="entry name" value="Ankyrin repeat"/>
    <property type="match status" value="2"/>
</dbReference>
<dbReference type="PANTHER" id="PTHR24177:SF215">
    <property type="entry name" value="PGG DOMAIN-CONTAINING PROTEIN"/>
    <property type="match status" value="1"/>
</dbReference>
<feature type="region of interest" description="Disordered" evidence="1">
    <location>
        <begin position="240"/>
        <end position="261"/>
    </location>
</feature>
<organism evidence="4 5">
    <name type="scientific">Cinnamomum micranthum f. kanehirae</name>
    <dbReference type="NCBI Taxonomy" id="337451"/>
    <lineage>
        <taxon>Eukaryota</taxon>
        <taxon>Viridiplantae</taxon>
        <taxon>Streptophyta</taxon>
        <taxon>Embryophyta</taxon>
        <taxon>Tracheophyta</taxon>
        <taxon>Spermatophyta</taxon>
        <taxon>Magnoliopsida</taxon>
        <taxon>Magnoliidae</taxon>
        <taxon>Laurales</taxon>
        <taxon>Lauraceae</taxon>
        <taxon>Cinnamomum</taxon>
    </lineage>
</organism>
<reference evidence="4 5" key="1">
    <citation type="journal article" date="2019" name="Nat. Plants">
        <title>Stout camphor tree genome fills gaps in understanding of flowering plant genome evolution.</title>
        <authorList>
            <person name="Chaw S.M."/>
            <person name="Liu Y.C."/>
            <person name="Wu Y.W."/>
            <person name="Wang H.Y."/>
            <person name="Lin C.I."/>
            <person name="Wu C.S."/>
            <person name="Ke H.M."/>
            <person name="Chang L.Y."/>
            <person name="Hsu C.Y."/>
            <person name="Yang H.T."/>
            <person name="Sudianto E."/>
            <person name="Hsu M.H."/>
            <person name="Wu K.P."/>
            <person name="Wang L.N."/>
            <person name="Leebens-Mack J.H."/>
            <person name="Tsai I.J."/>
        </authorList>
    </citation>
    <scope>NUCLEOTIDE SEQUENCE [LARGE SCALE GENOMIC DNA]</scope>
    <source>
        <strain evidence="5">cv. Chaw 1501</strain>
        <tissue evidence="4">Young leaves</tissue>
    </source>
</reference>
<comment type="caution">
    <text evidence="4">The sequence shown here is derived from an EMBL/GenBank/DDBJ whole genome shotgun (WGS) entry which is preliminary data.</text>
</comment>
<dbReference type="EMBL" id="QPKB01000003">
    <property type="protein sequence ID" value="RWR80128.1"/>
    <property type="molecule type" value="Genomic_DNA"/>
</dbReference>
<dbReference type="GO" id="GO:0016020">
    <property type="term" value="C:membrane"/>
    <property type="evidence" value="ECO:0007669"/>
    <property type="project" value="TreeGrafter"/>
</dbReference>